<name>Q493W5_BLOPB</name>
<dbReference type="InterPro" id="IPR006685">
    <property type="entry name" value="MscS_channel_2nd"/>
</dbReference>
<dbReference type="STRING" id="291272.BPEN_075"/>
<dbReference type="PANTHER" id="PTHR30347:SF9">
    <property type="entry name" value="MINICONDUCTANCE MECHANOSENSITIVE CHANNEL MSCM"/>
    <property type="match status" value="1"/>
</dbReference>
<dbReference type="InterPro" id="IPR010920">
    <property type="entry name" value="LSM_dom_sf"/>
</dbReference>
<feature type="domain" description="Mechanosensitive ion channel MscS" evidence="8">
    <location>
        <begin position="944"/>
        <end position="1009"/>
    </location>
</feature>
<comment type="subcellular location">
    <subcellularLocation>
        <location evidence="1">Cell membrane</location>
        <topology evidence="1">Multi-pass membrane protein</topology>
    </subcellularLocation>
</comment>
<dbReference type="InterPro" id="IPR023408">
    <property type="entry name" value="MscS_beta-dom_sf"/>
</dbReference>
<keyword evidence="14" id="KW-1185">Reference proteome</keyword>
<keyword evidence="3" id="KW-1003">Cell membrane</keyword>
<dbReference type="InterPro" id="IPR024393">
    <property type="entry name" value="MscS_porin"/>
</dbReference>
<dbReference type="RefSeq" id="WP_011282625.1">
    <property type="nucleotide sequence ID" value="NC_007292.1"/>
</dbReference>
<evidence type="ECO:0000256" key="4">
    <source>
        <dbReference type="ARBA" id="ARBA00022692"/>
    </source>
</evidence>
<feature type="transmembrane region" description="Helical" evidence="7">
    <location>
        <begin position="807"/>
        <end position="825"/>
    </location>
</feature>
<evidence type="ECO:0000313" key="14">
    <source>
        <dbReference type="Proteomes" id="UP000007794"/>
    </source>
</evidence>
<dbReference type="PROSITE" id="PS51257">
    <property type="entry name" value="PROKAR_LIPOPROTEIN"/>
    <property type="match status" value="1"/>
</dbReference>
<dbReference type="EMBL" id="CP000016">
    <property type="protein sequence ID" value="AAZ40719.1"/>
    <property type="molecule type" value="Genomic_DNA"/>
</dbReference>
<proteinExistence type="inferred from homology"/>
<evidence type="ECO:0000259" key="10">
    <source>
        <dbReference type="Pfam" id="PF12795"/>
    </source>
</evidence>
<keyword evidence="6 7" id="KW-0472">Membrane</keyword>
<organism evidence="13 14">
    <name type="scientific">Blochmanniella pennsylvanica (strain BPEN)</name>
    <dbReference type="NCBI Taxonomy" id="291272"/>
    <lineage>
        <taxon>Bacteria</taxon>
        <taxon>Pseudomonadati</taxon>
        <taxon>Pseudomonadota</taxon>
        <taxon>Gammaproteobacteria</taxon>
        <taxon>Enterobacterales</taxon>
        <taxon>Enterobacteriaceae</taxon>
        <taxon>ant endosymbionts</taxon>
        <taxon>Candidatus Blochmanniella</taxon>
    </lineage>
</organism>
<reference evidence="13 14" key="1">
    <citation type="journal article" date="2005" name="Genome Res.">
        <title>Genome sequence of Blochmannia pennsylvanicus indicates parallel evolutionary trends among bacterial mutualists of insects.</title>
        <authorList>
            <person name="Degnan P.H."/>
            <person name="Lazarus A.B."/>
            <person name="Wernegreen J.J."/>
        </authorList>
    </citation>
    <scope>NUCLEOTIDE SEQUENCE [LARGE SCALE GENOMIC DNA]</scope>
    <source>
        <strain evidence="13 14">BPEN</strain>
    </source>
</reference>
<dbReference type="InterPro" id="IPR011014">
    <property type="entry name" value="MscS_channel_TM-2"/>
</dbReference>
<feature type="transmembrane region" description="Helical" evidence="7">
    <location>
        <begin position="622"/>
        <end position="640"/>
    </location>
</feature>
<dbReference type="HOGENOM" id="CLU_007829_2_0_6"/>
<feature type="transmembrane region" description="Helical" evidence="7">
    <location>
        <begin position="537"/>
        <end position="560"/>
    </location>
</feature>
<dbReference type="KEGG" id="bpn:BPEN_075"/>
<feature type="transmembrane region" description="Helical" evidence="7">
    <location>
        <begin position="926"/>
        <end position="956"/>
    </location>
</feature>
<feature type="transmembrane region" description="Helical" evidence="7">
    <location>
        <begin position="586"/>
        <end position="610"/>
    </location>
</feature>
<evidence type="ECO:0000259" key="8">
    <source>
        <dbReference type="Pfam" id="PF00924"/>
    </source>
</evidence>
<dbReference type="InterPro" id="IPR049142">
    <property type="entry name" value="MS_channel_1st"/>
</dbReference>
<feature type="transmembrane region" description="Helical" evidence="7">
    <location>
        <begin position="9"/>
        <end position="28"/>
    </location>
</feature>
<dbReference type="Gene3D" id="1.10.287.1260">
    <property type="match status" value="1"/>
</dbReference>
<dbReference type="SUPFAM" id="SSF82861">
    <property type="entry name" value="Mechanosensitive channel protein MscS (YggB), transmembrane region"/>
    <property type="match status" value="1"/>
</dbReference>
<feature type="transmembrane region" description="Helical" evidence="7">
    <location>
        <begin position="895"/>
        <end position="920"/>
    </location>
</feature>
<evidence type="ECO:0000259" key="9">
    <source>
        <dbReference type="Pfam" id="PF12794"/>
    </source>
</evidence>
<dbReference type="Pfam" id="PF12795">
    <property type="entry name" value="MscS_porin"/>
    <property type="match status" value="1"/>
</dbReference>
<protein>
    <submittedName>
        <fullName evidence="13">Putative membrane protein</fullName>
    </submittedName>
</protein>
<dbReference type="eggNOG" id="COG1196">
    <property type="taxonomic scope" value="Bacteria"/>
</dbReference>
<accession>Q493W5</accession>
<dbReference type="Pfam" id="PF21088">
    <property type="entry name" value="MS_channel_1st"/>
    <property type="match status" value="1"/>
</dbReference>
<dbReference type="InterPro" id="IPR025692">
    <property type="entry name" value="MscS_IM_dom1"/>
</dbReference>
<evidence type="ECO:0000259" key="11">
    <source>
        <dbReference type="Pfam" id="PF21082"/>
    </source>
</evidence>
<dbReference type="Gene3D" id="2.30.30.60">
    <property type="match status" value="1"/>
</dbReference>
<dbReference type="SUPFAM" id="SSF82689">
    <property type="entry name" value="Mechanosensitive channel protein MscS (YggB), C-terminal domain"/>
    <property type="match status" value="1"/>
</dbReference>
<dbReference type="Pfam" id="PF00924">
    <property type="entry name" value="MS_channel_2nd"/>
    <property type="match status" value="1"/>
</dbReference>
<dbReference type="Pfam" id="PF21082">
    <property type="entry name" value="MS_channel_3rd"/>
    <property type="match status" value="1"/>
</dbReference>
<evidence type="ECO:0000256" key="2">
    <source>
        <dbReference type="ARBA" id="ARBA00008017"/>
    </source>
</evidence>
<evidence type="ECO:0000259" key="12">
    <source>
        <dbReference type="Pfam" id="PF21088"/>
    </source>
</evidence>
<feature type="domain" description="Mechanosensitive ion channel inner membrane" evidence="9">
    <location>
        <begin position="501"/>
        <end position="840"/>
    </location>
</feature>
<feature type="domain" description="Mechanosensitive ion channel MscS porin" evidence="10">
    <location>
        <begin position="48"/>
        <end position="257"/>
    </location>
</feature>
<dbReference type="InterPro" id="IPR011066">
    <property type="entry name" value="MscS_channel_C_sf"/>
</dbReference>
<feature type="transmembrane region" description="Helical" evidence="7">
    <location>
        <begin position="652"/>
        <end position="673"/>
    </location>
</feature>
<evidence type="ECO:0000256" key="7">
    <source>
        <dbReference type="SAM" id="Phobius"/>
    </source>
</evidence>
<keyword evidence="4 7" id="KW-0812">Transmembrane</keyword>
<dbReference type="Proteomes" id="UP000007794">
    <property type="component" value="Chromosome"/>
</dbReference>
<dbReference type="Gene3D" id="3.30.70.100">
    <property type="match status" value="1"/>
</dbReference>
<dbReference type="AlphaFoldDB" id="Q493W5"/>
<dbReference type="InterPro" id="IPR052702">
    <property type="entry name" value="MscS-like_channel"/>
</dbReference>
<evidence type="ECO:0000313" key="13">
    <source>
        <dbReference type="EMBL" id="AAZ40719.1"/>
    </source>
</evidence>
<dbReference type="SUPFAM" id="SSF50182">
    <property type="entry name" value="Sm-like ribonucleoproteins"/>
    <property type="match status" value="1"/>
</dbReference>
<dbReference type="GO" id="GO:0005886">
    <property type="term" value="C:plasma membrane"/>
    <property type="evidence" value="ECO:0007669"/>
    <property type="project" value="UniProtKB-SubCell"/>
</dbReference>
<feature type="transmembrane region" description="Helical" evidence="7">
    <location>
        <begin position="722"/>
        <end position="741"/>
    </location>
</feature>
<keyword evidence="5 7" id="KW-1133">Transmembrane helix</keyword>
<evidence type="ECO:0000256" key="3">
    <source>
        <dbReference type="ARBA" id="ARBA00022475"/>
    </source>
</evidence>
<feature type="domain" description="Mechanosensitive ion channel transmembrane helices 2/3" evidence="12">
    <location>
        <begin position="901"/>
        <end position="942"/>
    </location>
</feature>
<gene>
    <name evidence="13" type="primary">yjeP</name>
    <name evidence="13" type="ordered locus">BPEN_075</name>
</gene>
<dbReference type="OrthoDB" id="9799209at2"/>
<dbReference type="InterPro" id="IPR049278">
    <property type="entry name" value="MS_channel_C"/>
</dbReference>
<comment type="similarity">
    <text evidence="2">Belongs to the MscS (TC 1.A.23) family.</text>
</comment>
<feature type="transmembrane region" description="Helical" evidence="7">
    <location>
        <begin position="694"/>
        <end position="716"/>
    </location>
</feature>
<evidence type="ECO:0000256" key="6">
    <source>
        <dbReference type="ARBA" id="ARBA00023136"/>
    </source>
</evidence>
<dbReference type="Pfam" id="PF12794">
    <property type="entry name" value="MscS_TM"/>
    <property type="match status" value="1"/>
</dbReference>
<sequence length="1130" mass="131121">MVTIQKKTIFFKYFFLLTYIITWLLPLVTFSCNFSNEQEIKKYLQYAQQKEHMNSHQKAIIDNLQSALHFISEKKYSNIKIQEYQKIINDFSYITLQLYEEYNNTSNTIIDIDKNLSENELKQKLFRIDNQLTDLSEQLKKEYDHVHSINELLILLPQQQVAAQNTLNNLEQRQILYTNSNTLIEQAKFTALQSEQAAKQLKVAELKLAELSINNRKELSRLRIELLKKKYNYINNEAHILRHQLNGLCQKEKKQSIDYIKKTLTEHNNILPKSIKKQLQINRDLSIILNQQTHRMNNIESSKQEIASCILQVRQTFNKLIEQAQWLDTSSVLKETLRSQVSKLPEMPKSRQIDHDMAQLRTKRLQYENQLNKIIPLLSSQIKQNDGIPLTPPHKHILETQLTIQRNLITSLLNSFDAQILELTKLKVAHRQLKEALQDVQKAAHRHLFWIADFHPITISYPVNVYQDLYKLLTSDEFNYQIISSLNRIFTIRKTLILIIISCIIISTGLYCAIHHHYQIFLEQSSKKIGKVNQDSFLLTFYNIWYSMLIALPIPILWAFGGYSLNHDCSYPMSVAINDGIKVTTFILWISIVGAYFSSSKGLFIVHFGWNKKRVQQVFSHHYTWAVGTIVFLIMMLTIFNNYNDREFSNTLGRLCFILLCIYLTFITNNLKYSGLPLYLNKYDSSNNIINHGLWNIIICAPVIAAISCILGYLFIAQELLARLEISLFIWIISLIIYHIIRRWTSIQRRRIAFERAKQKRILQLTLRTHNESNSSQLLQTNTLVSNNEKNSKILDLDTISIQSLQLIRSIITIIALLLMTILWSELHSSFSFLENITLWDVTSTIKGVDNIQPITLHSFLIAILVIVITTKTVKNLPSFLELTVLQHLDLTPGTGYAITTLIKYILMFLGGIIGCSLIGIEWTKIQWLIAALGVGLGFGLQEIFANLISGLMILFEKPIRIGDTVTINKLTGTITRINTRATIITDWNHKEIIIPNKEFITKQFINWSLSDTLTRVVLRVPAPLQTDMKKIVKVLLQIAKNSSFSLNTPPPEVYLVDLQQGLPIFEIRIHISDIKLRMPLCHQIHMLIIEYYQNNGIKLPYIPNYLYNNQLSINNFDSNYPNTNYYTIT</sequence>
<dbReference type="NCBIfam" id="NF008180">
    <property type="entry name" value="PRK10929.1"/>
    <property type="match status" value="1"/>
</dbReference>
<dbReference type="GO" id="GO:0008381">
    <property type="term" value="F:mechanosensitive monoatomic ion channel activity"/>
    <property type="evidence" value="ECO:0007669"/>
    <property type="project" value="UniProtKB-ARBA"/>
</dbReference>
<feature type="transmembrane region" description="Helical" evidence="7">
    <location>
        <begin position="496"/>
        <end position="516"/>
    </location>
</feature>
<dbReference type="PANTHER" id="PTHR30347">
    <property type="entry name" value="POTASSIUM CHANNEL RELATED"/>
    <property type="match status" value="1"/>
</dbReference>
<dbReference type="eggNOG" id="COG3264">
    <property type="taxonomic scope" value="Bacteria"/>
</dbReference>
<evidence type="ECO:0000256" key="5">
    <source>
        <dbReference type="ARBA" id="ARBA00022989"/>
    </source>
</evidence>
<feature type="domain" description="Mechanosensitive ion channel MscS C-terminal" evidence="11">
    <location>
        <begin position="1017"/>
        <end position="1099"/>
    </location>
</feature>
<evidence type="ECO:0000256" key="1">
    <source>
        <dbReference type="ARBA" id="ARBA00004651"/>
    </source>
</evidence>